<dbReference type="EMBL" id="JHQK01000012">
    <property type="protein sequence ID" value="KHN66476.1"/>
    <property type="molecule type" value="Genomic_DNA"/>
</dbReference>
<proteinExistence type="predicted"/>
<name>A0A0B2U6A7_9GAMM</name>
<sequence>MYLNFTVIDQEKIIGDGVIQVGWFLVDDKSALLYEPPYRMRSKSETKHAKSASRCPAVLQLESRYFVVNCPFELHLRFARDANGKPTLVNVLGDQSPVRANKLRELLTLVNENEWRTPQVPILQLKLPYCFIADEVVYLTQLDAFGHYRKNPLPGTIFGGRFPIHIWPRPLMWAFEWHDTSKGLILKRGEPLFYCQFDGFDPSRAVKLIQAEKTPELMHYIEQISGVVNYMNQTFSLFDEVERIRPNILLENKRGCK</sequence>
<evidence type="ECO:0000313" key="1">
    <source>
        <dbReference type="EMBL" id="KHN66476.1"/>
    </source>
</evidence>
<gene>
    <name evidence="1" type="ORF">DH17_02170</name>
</gene>
<protein>
    <submittedName>
        <fullName evidence="1">Uncharacterized protein</fullName>
    </submittedName>
</protein>
<dbReference type="AlphaFoldDB" id="A0A0B2U6A7"/>
<dbReference type="Proteomes" id="UP000031012">
    <property type="component" value="Unassembled WGS sequence"/>
</dbReference>
<evidence type="ECO:0000313" key="2">
    <source>
        <dbReference type="Proteomes" id="UP000031012"/>
    </source>
</evidence>
<reference evidence="1 2" key="1">
    <citation type="submission" date="2014-03" db="EMBL/GenBank/DDBJ databases">
        <title>Genome sequence of the diesel-degrader and plant-growth promoter Acinetobacter oleivorans PF-1 isolated from the roots of poplar tree.</title>
        <authorList>
            <person name="Gkorezis P."/>
            <person name="van Hamme J."/>
            <person name="Rineau F."/>
            <person name="Vangronsveld J."/>
            <person name="Francetti A."/>
        </authorList>
    </citation>
    <scope>NUCLEOTIDE SEQUENCE [LARGE SCALE GENOMIC DNA]</scope>
    <source>
        <strain evidence="1 2">PF1</strain>
    </source>
</reference>
<accession>A0A0B2U6A7</accession>
<comment type="caution">
    <text evidence="1">The sequence shown here is derived from an EMBL/GenBank/DDBJ whole genome shotgun (WGS) entry which is preliminary data.</text>
</comment>
<organism evidence="1 2">
    <name type="scientific">Acinetobacter oleivorans</name>
    <dbReference type="NCBI Taxonomy" id="1148157"/>
    <lineage>
        <taxon>Bacteria</taxon>
        <taxon>Pseudomonadati</taxon>
        <taxon>Pseudomonadota</taxon>
        <taxon>Gammaproteobacteria</taxon>
        <taxon>Moraxellales</taxon>
        <taxon>Moraxellaceae</taxon>
        <taxon>Acinetobacter</taxon>
    </lineage>
</organism>